<dbReference type="InterPro" id="IPR018964">
    <property type="entry name" value="Phage_phiJL001_Gp84_C"/>
</dbReference>
<evidence type="ECO:0000259" key="1">
    <source>
        <dbReference type="Pfam" id="PF09356"/>
    </source>
</evidence>
<proteinExistence type="predicted"/>
<organism evidence="2 3">
    <name type="scientific">Parvibaculum sedimenti</name>
    <dbReference type="NCBI Taxonomy" id="2608632"/>
    <lineage>
        <taxon>Bacteria</taxon>
        <taxon>Pseudomonadati</taxon>
        <taxon>Pseudomonadota</taxon>
        <taxon>Alphaproteobacteria</taxon>
        <taxon>Hyphomicrobiales</taxon>
        <taxon>Parvibaculaceae</taxon>
        <taxon>Parvibaculum</taxon>
    </lineage>
</organism>
<name>A0A6N6VNN0_9HYPH</name>
<dbReference type="RefSeq" id="WP_152214369.1">
    <property type="nucleotide sequence ID" value="NZ_WESC01000001.1"/>
</dbReference>
<keyword evidence="3" id="KW-1185">Reference proteome</keyword>
<feature type="domain" description="Bacteriophage phiJL001 Gp84 C-terminal" evidence="1">
    <location>
        <begin position="195"/>
        <end position="277"/>
    </location>
</feature>
<dbReference type="NCBIfam" id="TIGR02218">
    <property type="entry name" value="phg_TIGR02218"/>
    <property type="match status" value="1"/>
</dbReference>
<evidence type="ECO:0000313" key="3">
    <source>
        <dbReference type="Proteomes" id="UP000468901"/>
    </source>
</evidence>
<evidence type="ECO:0000313" key="2">
    <source>
        <dbReference type="EMBL" id="KAB7742817.1"/>
    </source>
</evidence>
<accession>A0A6N6VNN0</accession>
<dbReference type="Pfam" id="PF09931">
    <property type="entry name" value="Phage_phiJL001_Gp84_N"/>
    <property type="match status" value="1"/>
</dbReference>
<gene>
    <name evidence="2" type="ORF">F2P47_01420</name>
</gene>
<protein>
    <submittedName>
        <fullName evidence="2">DUF2163 domain-containing protein</fullName>
    </submittedName>
</protein>
<comment type="caution">
    <text evidence="2">The sequence shown here is derived from an EMBL/GenBank/DDBJ whole genome shotgun (WGS) entry which is preliminary data.</text>
</comment>
<reference evidence="2 3" key="1">
    <citation type="submission" date="2019-09" db="EMBL/GenBank/DDBJ databases">
        <title>Parvibaculum sedimenti sp. nov., isolated from sediment.</title>
        <authorList>
            <person name="Wang Y."/>
        </authorList>
    </citation>
    <scope>NUCLEOTIDE SEQUENCE [LARGE SCALE GENOMIC DNA]</scope>
    <source>
        <strain evidence="2 3">HXT-9</strain>
    </source>
</reference>
<dbReference type="Pfam" id="PF09356">
    <property type="entry name" value="Phage_BR0599"/>
    <property type="match status" value="1"/>
</dbReference>
<sequence length="295" mass="31865">MKALPAALQAHLDSGTTTLAWCWRVERADGEVFGFTDHDRAISFGGTDYEPESGFSASEIRAGSQLAVDAQDAEGALTSDRIQETDILDGRWDNAAIEVWRVNWTAPAQRVLMRRGNIGEIRRGKVSFITEVRSLSHVLNQTVGRTFQYYCDAALGDGRCGIDLDAPAFRGAGEITAVTADRVFEASGLGGFADGWFSMGHVEWLTGANAGRRAEVAAHGFSGGTATVELAEAPVRPLETGDQFYIRAGCDKQIGTCRAKFANVANFRGFPHMPGDDVVIRYPNRGDENSGGTLR</sequence>
<dbReference type="EMBL" id="WESC01000001">
    <property type="protein sequence ID" value="KAB7742817.1"/>
    <property type="molecule type" value="Genomic_DNA"/>
</dbReference>
<dbReference type="AlphaFoldDB" id="A0A6N6VNN0"/>
<dbReference type="InterPro" id="IPR011928">
    <property type="entry name" value="Phage_phiJL001_Gp84"/>
</dbReference>
<dbReference type="Proteomes" id="UP000468901">
    <property type="component" value="Unassembled WGS sequence"/>
</dbReference>